<dbReference type="AlphaFoldDB" id="S8D6Q5"/>
<dbReference type="PANTHER" id="PTHR13734:SF5">
    <property type="entry name" value="CCA TRNA NUCLEOTIDYLTRANSFERASE, MITOCHONDRIAL"/>
    <property type="match status" value="1"/>
</dbReference>
<comment type="similarity">
    <text evidence="1 4">Belongs to the tRNA nucleotidyltransferase/poly(A) polymerase family.</text>
</comment>
<comment type="caution">
    <text evidence="6">The sequence shown here is derived from an EMBL/GenBank/DDBJ whole genome shotgun (WGS) entry which is preliminary data.</text>
</comment>
<evidence type="ECO:0000313" key="6">
    <source>
        <dbReference type="EMBL" id="EPS73121.1"/>
    </source>
</evidence>
<dbReference type="Pfam" id="PF01743">
    <property type="entry name" value="PolyA_pol"/>
    <property type="match status" value="1"/>
</dbReference>
<evidence type="ECO:0000256" key="4">
    <source>
        <dbReference type="RuleBase" id="RU003953"/>
    </source>
</evidence>
<evidence type="ECO:0000259" key="5">
    <source>
        <dbReference type="Pfam" id="PF01743"/>
    </source>
</evidence>
<dbReference type="GO" id="GO:0001680">
    <property type="term" value="P:tRNA 3'-terminal CCA addition"/>
    <property type="evidence" value="ECO:0007669"/>
    <property type="project" value="TreeGrafter"/>
</dbReference>
<evidence type="ECO:0000313" key="7">
    <source>
        <dbReference type="Proteomes" id="UP000015453"/>
    </source>
</evidence>
<reference evidence="6 7" key="1">
    <citation type="journal article" date="2013" name="BMC Genomics">
        <title>The miniature genome of a carnivorous plant Genlisea aurea contains a low number of genes and short non-coding sequences.</title>
        <authorList>
            <person name="Leushkin E.V."/>
            <person name="Sutormin R.A."/>
            <person name="Nabieva E.R."/>
            <person name="Penin A.A."/>
            <person name="Kondrashov A.S."/>
            <person name="Logacheva M.D."/>
        </authorList>
    </citation>
    <scope>NUCLEOTIDE SEQUENCE [LARGE SCALE GENOMIC DNA]</scope>
</reference>
<keyword evidence="2 4" id="KW-0808">Transferase</keyword>
<dbReference type="SUPFAM" id="SSF81891">
    <property type="entry name" value="Poly A polymerase C-terminal region-like"/>
    <property type="match status" value="1"/>
</dbReference>
<feature type="domain" description="Poly A polymerase head" evidence="5">
    <location>
        <begin position="40"/>
        <end position="177"/>
    </location>
</feature>
<sequence length="428" mass="49104">MFSTTLSVRAKERIDLSESEKKIVDNLNAVVRHFNLPTQLRIAGGWVRDKLLGLECHDIDIVLDDMMGREFCEKVEEYLLQKGEEIRGSCVINCNPDQSKHLETARMHVFNVWIDFVNLRSEDYSDNSRIPTMRFGTPEEDAFRRDLTINSLFYNIRTDSVEDFTGRGIQDLNSGKIVTPLPAKQTFLDDPLRILRAIRFGSRFNFELDEEIKTAAADSDIKTALANKISRERIGIEIDKMISDNQPVKALAYISELQLFWSVFSLPPEMQPSMPKECERNCVDYMDSAWRLFQAMGPSFATDGQRHVFLYAALLLPLYKDMKWKVVKNKKIPSPSVNYVISTCLKLNKNVAQNVTALHVAADKFLSVIPALLKSDEDLQAVEVEWKRDVIEVPVTCKLRILCGIIMKEIKESWRTALVLCLLQYPRE</sequence>
<dbReference type="Proteomes" id="UP000015453">
    <property type="component" value="Unassembled WGS sequence"/>
</dbReference>
<protein>
    <recommendedName>
        <fullName evidence="5">Poly A polymerase head domain-containing protein</fullName>
    </recommendedName>
</protein>
<feature type="non-terminal residue" evidence="6">
    <location>
        <position position="428"/>
    </location>
</feature>
<dbReference type="Gene3D" id="1.10.3090.10">
    <property type="entry name" value="cca-adding enzyme, domain 2"/>
    <property type="match status" value="1"/>
</dbReference>
<dbReference type="OrthoDB" id="445712at2759"/>
<dbReference type="FunFam" id="3.30.460.10:FF:000019">
    <property type="entry name" value="tRNA nucleotidyltransferase cca2"/>
    <property type="match status" value="1"/>
</dbReference>
<proteinExistence type="inferred from homology"/>
<evidence type="ECO:0000256" key="2">
    <source>
        <dbReference type="ARBA" id="ARBA00022679"/>
    </source>
</evidence>
<dbReference type="InterPro" id="IPR043519">
    <property type="entry name" value="NT_sf"/>
</dbReference>
<accession>S8D6Q5</accession>
<dbReference type="GO" id="GO:0052929">
    <property type="term" value="F:ATP:3'-cytidine-cytidine-tRNA adenylyltransferase activity"/>
    <property type="evidence" value="ECO:0007669"/>
    <property type="project" value="TreeGrafter"/>
</dbReference>
<evidence type="ECO:0000256" key="3">
    <source>
        <dbReference type="ARBA" id="ARBA00022884"/>
    </source>
</evidence>
<dbReference type="GO" id="GO:0052927">
    <property type="term" value="F:CC tRNA cytidylyltransferase activity"/>
    <property type="evidence" value="ECO:0007669"/>
    <property type="project" value="TreeGrafter"/>
</dbReference>
<evidence type="ECO:0000256" key="1">
    <source>
        <dbReference type="ARBA" id="ARBA00007265"/>
    </source>
</evidence>
<dbReference type="Gene3D" id="3.30.460.10">
    <property type="entry name" value="Beta Polymerase, domain 2"/>
    <property type="match status" value="1"/>
</dbReference>
<keyword evidence="7" id="KW-1185">Reference proteome</keyword>
<dbReference type="GO" id="GO:0003723">
    <property type="term" value="F:RNA binding"/>
    <property type="evidence" value="ECO:0007669"/>
    <property type="project" value="UniProtKB-KW"/>
</dbReference>
<dbReference type="GO" id="GO:0005739">
    <property type="term" value="C:mitochondrion"/>
    <property type="evidence" value="ECO:0007669"/>
    <property type="project" value="UniProtKB-ARBA"/>
</dbReference>
<dbReference type="CDD" id="cd05398">
    <property type="entry name" value="NT_ClassII-CCAase"/>
    <property type="match status" value="1"/>
</dbReference>
<name>S8D6Q5_9LAMI</name>
<dbReference type="PANTHER" id="PTHR13734">
    <property type="entry name" value="TRNA-NUCLEOTIDYLTRANSFERASE"/>
    <property type="match status" value="1"/>
</dbReference>
<organism evidence="6 7">
    <name type="scientific">Genlisea aurea</name>
    <dbReference type="NCBI Taxonomy" id="192259"/>
    <lineage>
        <taxon>Eukaryota</taxon>
        <taxon>Viridiplantae</taxon>
        <taxon>Streptophyta</taxon>
        <taxon>Embryophyta</taxon>
        <taxon>Tracheophyta</taxon>
        <taxon>Spermatophyta</taxon>
        <taxon>Magnoliopsida</taxon>
        <taxon>eudicotyledons</taxon>
        <taxon>Gunneridae</taxon>
        <taxon>Pentapetalae</taxon>
        <taxon>asterids</taxon>
        <taxon>lamiids</taxon>
        <taxon>Lamiales</taxon>
        <taxon>Lentibulariaceae</taxon>
        <taxon>Genlisea</taxon>
    </lineage>
</organism>
<dbReference type="InterPro" id="IPR002646">
    <property type="entry name" value="PolA_pol_head_dom"/>
</dbReference>
<dbReference type="SUPFAM" id="SSF81301">
    <property type="entry name" value="Nucleotidyltransferase"/>
    <property type="match status" value="1"/>
</dbReference>
<gene>
    <name evidence="6" type="ORF">M569_01634</name>
</gene>
<keyword evidence="3 4" id="KW-0694">RNA-binding</keyword>
<dbReference type="EMBL" id="AUSU01000556">
    <property type="protein sequence ID" value="EPS73121.1"/>
    <property type="molecule type" value="Genomic_DNA"/>
</dbReference>